<protein>
    <submittedName>
        <fullName evidence="1">Uncharacterized protein</fullName>
    </submittedName>
</protein>
<dbReference type="EMBL" id="STFF01000001">
    <property type="protein sequence ID" value="THU41172.1"/>
    <property type="molecule type" value="Genomic_DNA"/>
</dbReference>
<proteinExistence type="predicted"/>
<accession>A0A4S8I432</accession>
<sequence>MNSTLPHIEGQLIFRQTVPAFHNATVHVYLEDVSYADTTATALAHVIIPGVSHSKEETVIAFRLELKSNITINSTADYSIRVWVNKNNDGVLHSHDLFSDTRCPVLTHGYGNQVDILFH</sequence>
<dbReference type="Proteomes" id="UP000306918">
    <property type="component" value="Unassembled WGS sequence"/>
</dbReference>
<keyword evidence="2" id="KW-1185">Reference proteome</keyword>
<organism evidence="1 2">
    <name type="scientific">Niastella caeni</name>
    <dbReference type="NCBI Taxonomy" id="2569763"/>
    <lineage>
        <taxon>Bacteria</taxon>
        <taxon>Pseudomonadati</taxon>
        <taxon>Bacteroidota</taxon>
        <taxon>Chitinophagia</taxon>
        <taxon>Chitinophagales</taxon>
        <taxon>Chitinophagaceae</taxon>
        <taxon>Niastella</taxon>
    </lineage>
</organism>
<dbReference type="AlphaFoldDB" id="A0A4S8I432"/>
<evidence type="ECO:0000313" key="1">
    <source>
        <dbReference type="EMBL" id="THU41172.1"/>
    </source>
</evidence>
<name>A0A4S8I432_9BACT</name>
<reference evidence="1 2" key="1">
    <citation type="submission" date="2019-04" db="EMBL/GenBank/DDBJ databases">
        <title>Niastella caeni sp. nov., isolated from activated sludge.</title>
        <authorList>
            <person name="Sheng M."/>
        </authorList>
    </citation>
    <scope>NUCLEOTIDE SEQUENCE [LARGE SCALE GENOMIC DNA]</scope>
    <source>
        <strain evidence="1 2">HX-2-15</strain>
    </source>
</reference>
<gene>
    <name evidence="1" type="ORF">FAM09_03400</name>
</gene>
<comment type="caution">
    <text evidence="1">The sequence shown here is derived from an EMBL/GenBank/DDBJ whole genome shotgun (WGS) entry which is preliminary data.</text>
</comment>
<dbReference type="OrthoDB" id="9809132at2"/>
<evidence type="ECO:0000313" key="2">
    <source>
        <dbReference type="Proteomes" id="UP000306918"/>
    </source>
</evidence>
<dbReference type="RefSeq" id="WP_136575662.1">
    <property type="nucleotide sequence ID" value="NZ_STFF01000001.1"/>
</dbReference>
<dbReference type="InterPro" id="IPR039366">
    <property type="entry name" value="Pilotin"/>
</dbReference>
<dbReference type="Pfam" id="PF09619">
    <property type="entry name" value="YscW"/>
    <property type="match status" value="1"/>
</dbReference>